<organism evidence="1 2">
    <name type="scientific">Actinomadura coerulea</name>
    <dbReference type="NCBI Taxonomy" id="46159"/>
    <lineage>
        <taxon>Bacteria</taxon>
        <taxon>Bacillati</taxon>
        <taxon>Actinomycetota</taxon>
        <taxon>Actinomycetes</taxon>
        <taxon>Streptosporangiales</taxon>
        <taxon>Thermomonosporaceae</taxon>
        <taxon>Actinomadura</taxon>
    </lineage>
</organism>
<comment type="caution">
    <text evidence="1">The sequence shown here is derived from an EMBL/GenBank/DDBJ whole genome shotgun (WGS) entry which is preliminary data.</text>
</comment>
<accession>A0A7X0KZT4</accession>
<dbReference type="AlphaFoldDB" id="A0A7X0KZT4"/>
<name>A0A7X0KZT4_9ACTN</name>
<proteinExistence type="predicted"/>
<keyword evidence="2" id="KW-1185">Reference proteome</keyword>
<reference evidence="1 2" key="1">
    <citation type="submission" date="2020-08" db="EMBL/GenBank/DDBJ databases">
        <title>Sequencing the genomes of 1000 actinobacteria strains.</title>
        <authorList>
            <person name="Klenk H.-P."/>
        </authorList>
    </citation>
    <scope>NUCLEOTIDE SEQUENCE [LARGE SCALE GENOMIC DNA]</scope>
    <source>
        <strain evidence="1 2">DSM 43675</strain>
    </source>
</reference>
<evidence type="ECO:0000313" key="2">
    <source>
        <dbReference type="Proteomes" id="UP000546324"/>
    </source>
</evidence>
<dbReference type="Proteomes" id="UP000546324">
    <property type="component" value="Unassembled WGS sequence"/>
</dbReference>
<dbReference type="EMBL" id="JACHMQ010000001">
    <property type="protein sequence ID" value="MBB6396484.1"/>
    <property type="molecule type" value="Genomic_DNA"/>
</dbReference>
<sequence length="48" mass="5712">MSRRPVRDWHEPRRPLGRLQVRGWGREMGPYALDAYTEPKGVWIHLPS</sequence>
<dbReference type="RefSeq" id="WP_185035385.1">
    <property type="nucleotide sequence ID" value="NZ_JACHMQ010000001.1"/>
</dbReference>
<protein>
    <submittedName>
        <fullName evidence="1">Acyl-CoA reductase-like NAD-dependent aldehyde dehydrogenase</fullName>
    </submittedName>
</protein>
<gene>
    <name evidence="1" type="ORF">BKA00_003398</name>
</gene>
<evidence type="ECO:0000313" key="1">
    <source>
        <dbReference type="EMBL" id="MBB6396484.1"/>
    </source>
</evidence>